<proteinExistence type="predicted"/>
<accession>A0ABD1P696</accession>
<dbReference type="AlphaFoldDB" id="A0ABD1P696"/>
<reference evidence="3" key="1">
    <citation type="submission" date="2024-07" db="EMBL/GenBank/DDBJ databases">
        <title>Two chromosome-level genome assemblies of Korean endemic species Abeliophyllum distichum and Forsythia ovata (Oleaceae).</title>
        <authorList>
            <person name="Jang H."/>
        </authorList>
    </citation>
    <scope>NUCLEOTIDE SEQUENCE [LARGE SCALE GENOMIC DNA]</scope>
</reference>
<organism evidence="2 3">
    <name type="scientific">Forsythia ovata</name>
    <dbReference type="NCBI Taxonomy" id="205694"/>
    <lineage>
        <taxon>Eukaryota</taxon>
        <taxon>Viridiplantae</taxon>
        <taxon>Streptophyta</taxon>
        <taxon>Embryophyta</taxon>
        <taxon>Tracheophyta</taxon>
        <taxon>Spermatophyta</taxon>
        <taxon>Magnoliopsida</taxon>
        <taxon>eudicotyledons</taxon>
        <taxon>Gunneridae</taxon>
        <taxon>Pentapetalae</taxon>
        <taxon>asterids</taxon>
        <taxon>lamiids</taxon>
        <taxon>Lamiales</taxon>
        <taxon>Oleaceae</taxon>
        <taxon>Forsythieae</taxon>
        <taxon>Forsythia</taxon>
    </lineage>
</organism>
<keyword evidence="3" id="KW-1185">Reference proteome</keyword>
<dbReference type="Proteomes" id="UP001604277">
    <property type="component" value="Unassembled WGS sequence"/>
</dbReference>
<feature type="region of interest" description="Disordered" evidence="1">
    <location>
        <begin position="71"/>
        <end position="111"/>
    </location>
</feature>
<evidence type="ECO:0000256" key="1">
    <source>
        <dbReference type="SAM" id="MobiDB-lite"/>
    </source>
</evidence>
<gene>
    <name evidence="2" type="ORF">Fot_54654</name>
</gene>
<dbReference type="EMBL" id="JBFOLJ010000022">
    <property type="protein sequence ID" value="KAL2459405.1"/>
    <property type="molecule type" value="Genomic_DNA"/>
</dbReference>
<name>A0ABD1P696_9LAMI</name>
<comment type="caution">
    <text evidence="2">The sequence shown here is derived from an EMBL/GenBank/DDBJ whole genome shotgun (WGS) entry which is preliminary data.</text>
</comment>
<sequence length="111" mass="12168">MGFARFGPLWEDGDNFPVCRYLTVGKHEFSDAQILKIDTHTDLMHYPWNHSGNDIGTALIDVEARFYEYNPNRAPLPQSPPPPPVGDSIAPSKGGGTAGYAFDFEAKGGNE</sequence>
<protein>
    <submittedName>
        <fullName evidence="2">Uncharacterized protein</fullName>
    </submittedName>
</protein>
<evidence type="ECO:0000313" key="2">
    <source>
        <dbReference type="EMBL" id="KAL2459405.1"/>
    </source>
</evidence>
<evidence type="ECO:0000313" key="3">
    <source>
        <dbReference type="Proteomes" id="UP001604277"/>
    </source>
</evidence>